<accession>A0AAP0PCT0</accession>
<dbReference type="Proteomes" id="UP001419268">
    <property type="component" value="Unassembled WGS sequence"/>
</dbReference>
<keyword evidence="2" id="KW-0732">Signal</keyword>
<feature type="signal peptide" evidence="2">
    <location>
        <begin position="1"/>
        <end position="26"/>
    </location>
</feature>
<feature type="chain" id="PRO_5042856439" evidence="2">
    <location>
        <begin position="27"/>
        <end position="120"/>
    </location>
</feature>
<evidence type="ECO:0000313" key="3">
    <source>
        <dbReference type="EMBL" id="KAK9139417.1"/>
    </source>
</evidence>
<proteinExistence type="predicted"/>
<feature type="region of interest" description="Disordered" evidence="1">
    <location>
        <begin position="62"/>
        <end position="120"/>
    </location>
</feature>
<reference evidence="3 4" key="1">
    <citation type="submission" date="2024-01" db="EMBL/GenBank/DDBJ databases">
        <title>Genome assemblies of Stephania.</title>
        <authorList>
            <person name="Yang L."/>
        </authorList>
    </citation>
    <scope>NUCLEOTIDE SEQUENCE [LARGE SCALE GENOMIC DNA]</scope>
    <source>
        <strain evidence="3">JXDWG</strain>
        <tissue evidence="3">Leaf</tissue>
    </source>
</reference>
<keyword evidence="4" id="KW-1185">Reference proteome</keyword>
<sequence length="120" mass="12824">MATKAAILLALFAILIIMSMPREANGRFDKACKTAAIEEAEITGSEVNIKTSPSILMHFYRSTTTTTTTTTAARDGAAPRRRGPRAIMQDDNSSQEPEEERAQEVATSGSGGGDDGESSW</sequence>
<dbReference type="AlphaFoldDB" id="A0AAP0PCT0"/>
<name>A0AAP0PCT0_9MAGN</name>
<evidence type="ECO:0000256" key="2">
    <source>
        <dbReference type="SAM" id="SignalP"/>
    </source>
</evidence>
<protein>
    <submittedName>
        <fullName evidence="3">Uncharacterized protein</fullName>
    </submittedName>
</protein>
<comment type="caution">
    <text evidence="3">The sequence shown here is derived from an EMBL/GenBank/DDBJ whole genome shotgun (WGS) entry which is preliminary data.</text>
</comment>
<gene>
    <name evidence="3" type="ORF">Scep_009098</name>
</gene>
<evidence type="ECO:0000313" key="4">
    <source>
        <dbReference type="Proteomes" id="UP001419268"/>
    </source>
</evidence>
<feature type="compositionally biased region" description="Low complexity" evidence="1">
    <location>
        <begin position="63"/>
        <end position="76"/>
    </location>
</feature>
<dbReference type="EMBL" id="JBBNAG010000004">
    <property type="protein sequence ID" value="KAK9139417.1"/>
    <property type="molecule type" value="Genomic_DNA"/>
</dbReference>
<evidence type="ECO:0000256" key="1">
    <source>
        <dbReference type="SAM" id="MobiDB-lite"/>
    </source>
</evidence>
<organism evidence="3 4">
    <name type="scientific">Stephania cephalantha</name>
    <dbReference type="NCBI Taxonomy" id="152367"/>
    <lineage>
        <taxon>Eukaryota</taxon>
        <taxon>Viridiplantae</taxon>
        <taxon>Streptophyta</taxon>
        <taxon>Embryophyta</taxon>
        <taxon>Tracheophyta</taxon>
        <taxon>Spermatophyta</taxon>
        <taxon>Magnoliopsida</taxon>
        <taxon>Ranunculales</taxon>
        <taxon>Menispermaceae</taxon>
        <taxon>Menispermoideae</taxon>
        <taxon>Cissampelideae</taxon>
        <taxon>Stephania</taxon>
    </lineage>
</organism>